<evidence type="ECO:0000256" key="1">
    <source>
        <dbReference type="HAMAP-Rule" id="MF_02128"/>
    </source>
</evidence>
<dbReference type="Pfam" id="PF02769">
    <property type="entry name" value="AIRS_C"/>
    <property type="match status" value="1"/>
</dbReference>
<dbReference type="PANTHER" id="PTHR30270">
    <property type="entry name" value="THIAMINE-MONOPHOSPHATE KINASE"/>
    <property type="match status" value="1"/>
</dbReference>
<dbReference type="PIRSF" id="PIRSF005303">
    <property type="entry name" value="Thiam_monoph_kin"/>
    <property type="match status" value="1"/>
</dbReference>
<evidence type="ECO:0000259" key="3">
    <source>
        <dbReference type="Pfam" id="PF02769"/>
    </source>
</evidence>
<keyword evidence="1 4" id="KW-0418">Kinase</keyword>
<dbReference type="GO" id="GO:0009228">
    <property type="term" value="P:thiamine biosynthetic process"/>
    <property type="evidence" value="ECO:0007669"/>
    <property type="project" value="UniProtKB-KW"/>
</dbReference>
<comment type="function">
    <text evidence="1">Catalyzes the ATP-dependent phosphorylation of thiamine-monophosphate (TMP) to form thiamine-pyrophosphate (TPP), the active form of vitamin B1.</text>
</comment>
<dbReference type="InterPro" id="IPR006283">
    <property type="entry name" value="ThiL-like"/>
</dbReference>
<feature type="binding site" evidence="1">
    <location>
        <position position="73"/>
    </location>
    <ligand>
        <name>Mg(2+)</name>
        <dbReference type="ChEBI" id="CHEBI:18420"/>
        <label>4</label>
    </ligand>
</feature>
<feature type="domain" description="PurM-like N-terminal" evidence="2">
    <location>
        <begin position="25"/>
        <end position="140"/>
    </location>
</feature>
<feature type="binding site" evidence="1">
    <location>
        <position position="73"/>
    </location>
    <ligand>
        <name>Mg(2+)</name>
        <dbReference type="ChEBI" id="CHEBI:18420"/>
        <label>2</label>
    </ligand>
</feature>
<dbReference type="InterPro" id="IPR036921">
    <property type="entry name" value="PurM-like_N_sf"/>
</dbReference>
<keyword evidence="5" id="KW-1185">Reference proteome</keyword>
<keyword evidence="1" id="KW-0784">Thiamine biosynthesis</keyword>
<dbReference type="SUPFAM" id="SSF56042">
    <property type="entry name" value="PurM C-terminal domain-like"/>
    <property type="match status" value="1"/>
</dbReference>
<feature type="binding site" evidence="1">
    <location>
        <position position="265"/>
    </location>
    <ligand>
        <name>substrate</name>
    </ligand>
</feature>
<feature type="domain" description="PurM-like C-terminal" evidence="3">
    <location>
        <begin position="152"/>
        <end position="303"/>
    </location>
</feature>
<dbReference type="Proteomes" id="UP000551878">
    <property type="component" value="Unassembled WGS sequence"/>
</dbReference>
<feature type="binding site" evidence="1">
    <location>
        <begin position="121"/>
        <end position="122"/>
    </location>
    <ligand>
        <name>ATP</name>
        <dbReference type="ChEBI" id="CHEBI:30616"/>
    </ligand>
</feature>
<dbReference type="PANTHER" id="PTHR30270:SF0">
    <property type="entry name" value="THIAMINE-MONOPHOSPHATE KINASE"/>
    <property type="match status" value="1"/>
</dbReference>
<dbReference type="InterPro" id="IPR010918">
    <property type="entry name" value="PurM-like_C_dom"/>
</dbReference>
<dbReference type="CDD" id="cd02194">
    <property type="entry name" value="ThiL"/>
    <property type="match status" value="1"/>
</dbReference>
<comment type="caution">
    <text evidence="1">Lacks conserved residue(s) required for the propagation of feature annotation.</text>
</comment>
<dbReference type="Pfam" id="PF00586">
    <property type="entry name" value="AIRS"/>
    <property type="match status" value="1"/>
</dbReference>
<proteinExistence type="inferred from homology"/>
<dbReference type="RefSeq" id="WP_184663071.1">
    <property type="nucleotide sequence ID" value="NZ_JACHHB010000002.1"/>
</dbReference>
<gene>
    <name evidence="1" type="primary">thiL</name>
    <name evidence="4" type="ORF">HNQ41_000774</name>
</gene>
<feature type="binding site" evidence="1">
    <location>
        <position position="219"/>
    </location>
    <ligand>
        <name>Mg(2+)</name>
        <dbReference type="ChEBI" id="CHEBI:18420"/>
        <label>5</label>
    </ligand>
</feature>
<dbReference type="EC" id="2.7.4.16" evidence="1"/>
<dbReference type="SUPFAM" id="SSF55326">
    <property type="entry name" value="PurM N-terminal domain-like"/>
    <property type="match status" value="1"/>
</dbReference>
<dbReference type="InterPro" id="IPR016188">
    <property type="entry name" value="PurM-like_N"/>
</dbReference>
<name>A0A840QMS3_9BACI</name>
<feature type="binding site" evidence="1">
    <location>
        <position position="51"/>
    </location>
    <ligand>
        <name>substrate</name>
    </ligand>
</feature>
<comment type="similarity">
    <text evidence="1">Belongs to the thiamine-monophosphate kinase family.</text>
</comment>
<evidence type="ECO:0000313" key="5">
    <source>
        <dbReference type="Proteomes" id="UP000551878"/>
    </source>
</evidence>
<dbReference type="UniPathway" id="UPA00060">
    <property type="reaction ID" value="UER00142"/>
</dbReference>
<comment type="miscellaneous">
    <text evidence="1">Reaction mechanism of ThiL seems to utilize a direct, inline transfer of the gamma-phosphate of ATP to TMP rather than a phosphorylated enzyme intermediate.</text>
</comment>
<feature type="binding site" evidence="1">
    <location>
        <position position="73"/>
    </location>
    <ligand>
        <name>Mg(2+)</name>
        <dbReference type="ChEBI" id="CHEBI:18420"/>
        <label>3</label>
    </ligand>
</feature>
<accession>A0A840QMS3</accession>
<dbReference type="Gene3D" id="3.30.1330.10">
    <property type="entry name" value="PurM-like, N-terminal domain"/>
    <property type="match status" value="1"/>
</dbReference>
<dbReference type="EMBL" id="JACHHB010000002">
    <property type="protein sequence ID" value="MBB5172630.1"/>
    <property type="molecule type" value="Genomic_DNA"/>
</dbReference>
<keyword evidence="1" id="KW-0067">ATP-binding</keyword>
<feature type="binding site" evidence="1">
    <location>
        <position position="104"/>
    </location>
    <ligand>
        <name>ATP</name>
        <dbReference type="ChEBI" id="CHEBI:30616"/>
    </ligand>
</feature>
<comment type="caution">
    <text evidence="4">The sequence shown here is derived from an EMBL/GenBank/DDBJ whole genome shotgun (WGS) entry which is preliminary data.</text>
</comment>
<keyword evidence="1" id="KW-0460">Magnesium</keyword>
<sequence>MENEFDWLKKVQPQKTPGHLIQGIGDDAALYQSEASFDEVATVDTMVEDVHFKKSTMSPTDIGYKALAINLSDIAAMGGKACYYLVSIAIPQSGWTEDEVVEIYAGMKELANRCGAVLIGGDTVSTNDRLVVTVTVIGRVETGRKLLRSNAKPGDIVFVTGPLGSSAAGLHLLLKGDKRLEAFEYEAVVRAHQRPEPQLDIGRVLAKSGFRVSLNDVSDGIASEAHEIAEASGVVIDLFEGDLPYHESLDDFPEQKWKWILSGGEDFQLLGTIARDEWDHVKGSVEGQGGEIYAIGEVKEGESSVYLHNENGIHSIDKSGYQHFG</sequence>
<dbReference type="Gene3D" id="3.90.650.10">
    <property type="entry name" value="PurM-like C-terminal domain"/>
    <property type="match status" value="1"/>
</dbReference>
<feature type="binding site" evidence="1">
    <location>
        <position position="148"/>
    </location>
    <ligand>
        <name>ATP</name>
        <dbReference type="ChEBI" id="CHEBI:30616"/>
    </ligand>
</feature>
<feature type="binding site" evidence="1">
    <location>
        <position position="27"/>
    </location>
    <ligand>
        <name>Mg(2+)</name>
        <dbReference type="ChEBI" id="CHEBI:18420"/>
        <label>4</label>
    </ligand>
</feature>
<feature type="binding site" evidence="1">
    <location>
        <position position="27"/>
    </location>
    <ligand>
        <name>Mg(2+)</name>
        <dbReference type="ChEBI" id="CHEBI:18420"/>
        <label>3</label>
    </ligand>
</feature>
<dbReference type="GO" id="GO:0009229">
    <property type="term" value="P:thiamine diphosphate biosynthetic process"/>
    <property type="evidence" value="ECO:0007669"/>
    <property type="project" value="UniProtKB-UniRule"/>
</dbReference>
<keyword evidence="1" id="KW-0479">Metal-binding</keyword>
<feature type="binding site" evidence="1">
    <location>
        <position position="122"/>
    </location>
    <ligand>
        <name>Mg(2+)</name>
        <dbReference type="ChEBI" id="CHEBI:18420"/>
        <label>1</label>
    </ligand>
</feature>
<evidence type="ECO:0000259" key="2">
    <source>
        <dbReference type="Pfam" id="PF00586"/>
    </source>
</evidence>
<keyword evidence="1" id="KW-0547">Nucleotide-binding</keyword>
<evidence type="ECO:0000313" key="4">
    <source>
        <dbReference type="EMBL" id="MBB5172630.1"/>
    </source>
</evidence>
<dbReference type="GO" id="GO:0009030">
    <property type="term" value="F:thiamine-phosphate kinase activity"/>
    <property type="evidence" value="ECO:0007669"/>
    <property type="project" value="UniProtKB-UniRule"/>
</dbReference>
<feature type="binding site" evidence="1">
    <location>
        <position position="44"/>
    </location>
    <ligand>
        <name>Mg(2+)</name>
        <dbReference type="ChEBI" id="CHEBI:18420"/>
        <label>2</label>
    </ligand>
</feature>
<feature type="binding site" evidence="1">
    <location>
        <position position="216"/>
    </location>
    <ligand>
        <name>Mg(2+)</name>
        <dbReference type="ChEBI" id="CHEBI:18420"/>
        <label>3</label>
    </ligand>
</feature>
<comment type="pathway">
    <text evidence="1">Cofactor biosynthesis; thiamine diphosphate biosynthesis; thiamine diphosphate from thiamine phosphate: step 1/1.</text>
</comment>
<dbReference type="InterPro" id="IPR036676">
    <property type="entry name" value="PurM-like_C_sf"/>
</dbReference>
<comment type="catalytic activity">
    <reaction evidence="1">
        <text>thiamine phosphate + ATP = thiamine diphosphate + ADP</text>
        <dbReference type="Rhea" id="RHEA:15913"/>
        <dbReference type="ChEBI" id="CHEBI:30616"/>
        <dbReference type="ChEBI" id="CHEBI:37575"/>
        <dbReference type="ChEBI" id="CHEBI:58937"/>
        <dbReference type="ChEBI" id="CHEBI:456216"/>
        <dbReference type="EC" id="2.7.4.16"/>
    </reaction>
</comment>
<feature type="binding site" evidence="1">
    <location>
        <position position="42"/>
    </location>
    <ligand>
        <name>Mg(2+)</name>
        <dbReference type="ChEBI" id="CHEBI:18420"/>
        <label>4</label>
    </ligand>
</feature>
<feature type="binding site" evidence="1">
    <location>
        <position position="44"/>
    </location>
    <ligand>
        <name>Mg(2+)</name>
        <dbReference type="ChEBI" id="CHEBI:18420"/>
        <label>1</label>
    </ligand>
</feature>
<dbReference type="NCBIfam" id="TIGR01379">
    <property type="entry name" value="thiL"/>
    <property type="match status" value="1"/>
</dbReference>
<dbReference type="AlphaFoldDB" id="A0A840QMS3"/>
<feature type="binding site" evidence="1">
    <location>
        <position position="321"/>
    </location>
    <ligand>
        <name>substrate</name>
    </ligand>
</feature>
<reference evidence="4 5" key="1">
    <citation type="submission" date="2020-08" db="EMBL/GenBank/DDBJ databases">
        <title>Genomic Encyclopedia of Type Strains, Phase IV (KMG-IV): sequencing the most valuable type-strain genomes for metagenomic binning, comparative biology and taxonomic classification.</title>
        <authorList>
            <person name="Goeker M."/>
        </authorList>
    </citation>
    <scope>NUCLEOTIDE SEQUENCE [LARGE SCALE GENOMIC DNA]</scope>
    <source>
        <strain evidence="4 5">DSM 24696</strain>
    </source>
</reference>
<keyword evidence="1 4" id="KW-0808">Transferase</keyword>
<feature type="binding site" evidence="1">
    <location>
        <position position="218"/>
    </location>
    <ligand>
        <name>ATP</name>
        <dbReference type="ChEBI" id="CHEBI:30616"/>
    </ligand>
</feature>
<protein>
    <recommendedName>
        <fullName evidence="1">Thiamine-monophosphate kinase</fullName>
        <shortName evidence="1">TMP kinase</shortName>
        <shortName evidence="1">Thiamine-phosphate kinase</shortName>
        <ecNumber evidence="1">2.7.4.16</ecNumber>
    </recommendedName>
</protein>
<organism evidence="4 5">
    <name type="scientific">Texcoconibacillus texcoconensis</name>
    <dbReference type="NCBI Taxonomy" id="1095777"/>
    <lineage>
        <taxon>Bacteria</taxon>
        <taxon>Bacillati</taxon>
        <taxon>Bacillota</taxon>
        <taxon>Bacilli</taxon>
        <taxon>Bacillales</taxon>
        <taxon>Bacillaceae</taxon>
        <taxon>Texcoconibacillus</taxon>
    </lineage>
</organism>
<dbReference type="GO" id="GO:0005524">
    <property type="term" value="F:ATP binding"/>
    <property type="evidence" value="ECO:0007669"/>
    <property type="project" value="UniProtKB-UniRule"/>
</dbReference>
<dbReference type="GO" id="GO:0000287">
    <property type="term" value="F:magnesium ion binding"/>
    <property type="evidence" value="ECO:0007669"/>
    <property type="project" value="UniProtKB-UniRule"/>
</dbReference>
<dbReference type="HAMAP" id="MF_02128">
    <property type="entry name" value="TMP_kinase"/>
    <property type="match status" value="1"/>
</dbReference>